<protein>
    <submittedName>
        <fullName evidence="3">Uncharacterized protein</fullName>
    </submittedName>
</protein>
<evidence type="ECO:0000313" key="3">
    <source>
        <dbReference type="EMBL" id="MCI4676255.1"/>
    </source>
</evidence>
<evidence type="ECO:0000256" key="2">
    <source>
        <dbReference type="SAM" id="Phobius"/>
    </source>
</evidence>
<dbReference type="RefSeq" id="WP_243072468.1">
    <property type="nucleotide sequence ID" value="NZ_JAIVFL010000001.1"/>
</dbReference>
<proteinExistence type="predicted"/>
<keyword evidence="4" id="KW-1185">Reference proteome</keyword>
<evidence type="ECO:0000256" key="1">
    <source>
        <dbReference type="SAM" id="MobiDB-lite"/>
    </source>
</evidence>
<dbReference type="EMBL" id="JAIVFL010000001">
    <property type="protein sequence ID" value="MCI4676255.1"/>
    <property type="molecule type" value="Genomic_DNA"/>
</dbReference>
<accession>A0ABS9YYC6</accession>
<feature type="transmembrane region" description="Helical" evidence="2">
    <location>
        <begin position="100"/>
        <end position="117"/>
    </location>
</feature>
<reference evidence="3" key="1">
    <citation type="journal article" date="2022" name="ISME J.">
        <title>Identification of active gaseous-alkane degraders at natural gas seeps.</title>
        <authorList>
            <person name="Farhan Ul Haque M."/>
            <person name="Hernandez M."/>
            <person name="Crombie A.T."/>
            <person name="Murrell J.C."/>
        </authorList>
    </citation>
    <scope>NUCLEOTIDE SEQUENCE</scope>
    <source>
        <strain evidence="3">ANDR5</strain>
    </source>
</reference>
<keyword evidence="2" id="KW-0472">Membrane</keyword>
<keyword evidence="2" id="KW-1133">Transmembrane helix</keyword>
<organism evidence="3 4">
    <name type="scientific">Candidatus Mycolicibacterium alkanivorans</name>
    <dbReference type="NCBI Taxonomy" id="2954114"/>
    <lineage>
        <taxon>Bacteria</taxon>
        <taxon>Bacillati</taxon>
        <taxon>Actinomycetota</taxon>
        <taxon>Actinomycetes</taxon>
        <taxon>Mycobacteriales</taxon>
        <taxon>Mycobacteriaceae</taxon>
        <taxon>Mycolicibacterium</taxon>
    </lineage>
</organism>
<keyword evidence="2" id="KW-0812">Transmembrane</keyword>
<feature type="region of interest" description="Disordered" evidence="1">
    <location>
        <begin position="153"/>
        <end position="175"/>
    </location>
</feature>
<evidence type="ECO:0000313" key="4">
    <source>
        <dbReference type="Proteomes" id="UP001139068"/>
    </source>
</evidence>
<feature type="transmembrane region" description="Helical" evidence="2">
    <location>
        <begin position="129"/>
        <end position="147"/>
    </location>
</feature>
<gene>
    <name evidence="3" type="ORF">K9U37_15810</name>
</gene>
<dbReference type="Proteomes" id="UP001139068">
    <property type="component" value="Unassembled WGS sequence"/>
</dbReference>
<name>A0ABS9YYC6_9MYCO</name>
<feature type="transmembrane region" description="Helical" evidence="2">
    <location>
        <begin position="63"/>
        <end position="85"/>
    </location>
</feature>
<comment type="caution">
    <text evidence="3">The sequence shown here is derived from an EMBL/GenBank/DDBJ whole genome shotgun (WGS) entry which is preliminary data.</text>
</comment>
<sequence length="175" mass="17949">MPRAASVAGAVVAFFVAFGGWVVGGTRGTTVAAVSDIVLLALTVPVIALTGLAARSERGRIRLAWLALTVGLFCWAVGQAIWAFYELILHKNPFPSPADAAYLVFPVAACVGLLVLPGKDAGPFRARSFLDGLIVAASLFLVGRVMVLGPPTAQATPTGSPSSSPSPTRCPTSSS</sequence>
<feature type="transmembrane region" description="Helical" evidence="2">
    <location>
        <begin position="29"/>
        <end position="51"/>
    </location>
</feature>